<dbReference type="InterPro" id="IPR009562">
    <property type="entry name" value="DUF1178"/>
</dbReference>
<keyword evidence="2" id="KW-1185">Reference proteome</keyword>
<protein>
    <submittedName>
        <fullName evidence="1">DUF1178 family protein</fullName>
    </submittedName>
</protein>
<comment type="caution">
    <text evidence="1">The sequence shown here is derived from an EMBL/GenBank/DDBJ whole genome shotgun (WGS) entry which is preliminary data.</text>
</comment>
<accession>A0A934MAC3</accession>
<reference evidence="1" key="1">
    <citation type="submission" date="2020-12" db="EMBL/GenBank/DDBJ databases">
        <title>Bacterial taxonomy.</title>
        <authorList>
            <person name="Pan X."/>
        </authorList>
    </citation>
    <scope>NUCLEOTIDE SEQUENCE</scope>
    <source>
        <strain evidence="1">KCTC 52957</strain>
    </source>
</reference>
<proteinExistence type="predicted"/>
<dbReference type="PIRSF" id="PIRSF032131">
    <property type="entry name" value="UCP032131"/>
    <property type="match status" value="1"/>
</dbReference>
<organism evidence="1 2">
    <name type="scientific">Palleronia pontilimi</name>
    <dbReference type="NCBI Taxonomy" id="1964209"/>
    <lineage>
        <taxon>Bacteria</taxon>
        <taxon>Pseudomonadati</taxon>
        <taxon>Pseudomonadota</taxon>
        <taxon>Alphaproteobacteria</taxon>
        <taxon>Rhodobacterales</taxon>
        <taxon>Roseobacteraceae</taxon>
        <taxon>Palleronia</taxon>
    </lineage>
</organism>
<dbReference type="AlphaFoldDB" id="A0A934MAC3"/>
<dbReference type="EMBL" id="JAEKPD010000010">
    <property type="protein sequence ID" value="MBJ3763457.1"/>
    <property type="molecule type" value="Genomic_DNA"/>
</dbReference>
<dbReference type="Pfam" id="PF06676">
    <property type="entry name" value="DUF1178"/>
    <property type="match status" value="1"/>
</dbReference>
<dbReference type="Proteomes" id="UP000642488">
    <property type="component" value="Unassembled WGS sequence"/>
</dbReference>
<evidence type="ECO:0000313" key="2">
    <source>
        <dbReference type="Proteomes" id="UP000642488"/>
    </source>
</evidence>
<name>A0A934MAC3_9RHOB</name>
<dbReference type="RefSeq" id="WP_198916626.1">
    <property type="nucleotide sequence ID" value="NZ_JAEKPD010000010.1"/>
</dbReference>
<evidence type="ECO:0000313" key="1">
    <source>
        <dbReference type="EMBL" id="MBJ3763457.1"/>
    </source>
</evidence>
<gene>
    <name evidence="1" type="ORF">ILP92_11940</name>
</gene>
<sequence length="134" mass="14734">MIRYTLKCDRHHAFDSWFASGAAFDTLRGARQLSCPECGSHTVEKAMMAPRVTSADTLPADTAPEHPLARLKAHIEKTADYVGADFAKRARAMHDGSEAHRPIYGEAPLPDVRRLVEDGVPVAPLPFIPKSRTN</sequence>